<dbReference type="SMART" id="SM00357">
    <property type="entry name" value="CSP"/>
    <property type="match status" value="1"/>
</dbReference>
<sequence>MGCETTEVKQEYSDIRQEQKDRQIQKKLTEVAAYLTSVGTSSTSEPTPPPIPTTYPLCAGARSVSDRRRARRGLDSSDRPAGGSSSTTKGEDEPTRAPRRRGKSSAKPRSGGRNRGRRGGADKNDDKATESSGDVDDLAARNNGRRDVSISWAAIVTGAPADNTSIVSGVFRLVLSLSTTRAEHGEESERAACEAATEVVTVHEAPDDVRQNEEGEVSKPPESAEKEDSVVEDNVVHERAEDTTVEPSPEPPMTEKSTETGGVPEADAAATSGPTHSDVHFESEGQNSQQQQQQPQQQQPQQQQQQQQEATDNETLDVDTPHCPVPKDGSTTSEVDPAESAPSQQLEDLSQDSQVLEVRDKPEPAVVKPDAPVSSGKGGVQEKLQPPQELPTFTPRAYLNHGQGYPQQLYVGAAAPVMDPAFPVEQLPIDGEPPAAGAPGMRYLGRVVYLSQSYGFIRPIVPANTPEALKSRDDVFVHLGDVGFVLNTKDNVTFELAHFRGRPKAVNVSRVADTDVLVGHRRRRVGPNNNNNNSNNNATGVPPRGIGGVRAGGQQQLSHMSGEFRPASEQYRLDGGPTVVPTVVPHNHPQEDRKSDIASRMWRLDLAARLLRWLDSRGQKELDLINTAEVDEFFAHEFGETPLQDNFLVAPALALKRAVREQLNFIEQHELSHEGWFQTRGPDGSMCDQMIDIAPPQRYLELVASRDGCNAACIRVFDRNAPSDEDSEQEGGQGSWAAVVQRITESAIEGGEGAKDTASAAAAAASSGDEAASKRDADNVAADSSGSAPEVDDKQPIVTPTANAEQGRDPSVIKMATPEQQLPHRLQGRGAPIASFPIPTCVDEGRRLRTMFVGNVTGFRDATASAEAVREFFERENCQGLVAIFPIPTRSLAYAEFDSPGNFGGSKHPSP</sequence>
<dbReference type="EMBL" id="JAQMWT010000157">
    <property type="protein sequence ID" value="KAJ8608878.1"/>
    <property type="molecule type" value="Genomic_DNA"/>
</dbReference>
<feature type="compositionally biased region" description="Basic and acidic residues" evidence="1">
    <location>
        <begin position="64"/>
        <end position="78"/>
    </location>
</feature>
<feature type="compositionally biased region" description="Low complexity" evidence="1">
    <location>
        <begin position="343"/>
        <end position="354"/>
    </location>
</feature>
<feature type="domain" description="Cold-shock" evidence="2">
    <location>
        <begin position="444"/>
        <end position="511"/>
    </location>
</feature>
<proteinExistence type="predicted"/>
<evidence type="ECO:0000313" key="4">
    <source>
        <dbReference type="Proteomes" id="UP001230188"/>
    </source>
</evidence>
<feature type="compositionally biased region" description="Low complexity" evidence="1">
    <location>
        <begin position="54"/>
        <end position="63"/>
    </location>
</feature>
<feature type="compositionally biased region" description="Basic residues" evidence="1">
    <location>
        <begin position="97"/>
        <end position="118"/>
    </location>
</feature>
<feature type="compositionally biased region" description="Basic and acidic residues" evidence="1">
    <location>
        <begin position="204"/>
        <end position="242"/>
    </location>
</feature>
<organism evidence="3 4">
    <name type="scientific">Chrysophaeum taylorii</name>
    <dbReference type="NCBI Taxonomy" id="2483200"/>
    <lineage>
        <taxon>Eukaryota</taxon>
        <taxon>Sar</taxon>
        <taxon>Stramenopiles</taxon>
        <taxon>Ochrophyta</taxon>
        <taxon>Pelagophyceae</taxon>
        <taxon>Pelagomonadales</taxon>
        <taxon>Pelagomonadaceae</taxon>
        <taxon>Chrysophaeum</taxon>
    </lineage>
</organism>
<keyword evidence="4" id="KW-1185">Reference proteome</keyword>
<dbReference type="GO" id="GO:0003676">
    <property type="term" value="F:nucleic acid binding"/>
    <property type="evidence" value="ECO:0007669"/>
    <property type="project" value="InterPro"/>
</dbReference>
<feature type="region of interest" description="Disordered" evidence="1">
    <location>
        <begin position="182"/>
        <end position="388"/>
    </location>
</feature>
<evidence type="ECO:0000256" key="1">
    <source>
        <dbReference type="SAM" id="MobiDB-lite"/>
    </source>
</evidence>
<dbReference type="Proteomes" id="UP001230188">
    <property type="component" value="Unassembled WGS sequence"/>
</dbReference>
<dbReference type="SUPFAM" id="SSF50249">
    <property type="entry name" value="Nucleic acid-binding proteins"/>
    <property type="match status" value="1"/>
</dbReference>
<protein>
    <recommendedName>
        <fullName evidence="2">Cold-shock domain-containing protein</fullName>
    </recommendedName>
</protein>
<feature type="region of interest" description="Disordered" evidence="1">
    <location>
        <begin position="37"/>
        <end position="149"/>
    </location>
</feature>
<feature type="region of interest" description="Disordered" evidence="1">
    <location>
        <begin position="1"/>
        <end position="21"/>
    </location>
</feature>
<feature type="compositionally biased region" description="Low complexity" evidence="1">
    <location>
        <begin position="193"/>
        <end position="203"/>
    </location>
</feature>
<feature type="region of interest" description="Disordered" evidence="1">
    <location>
        <begin position="765"/>
        <end position="811"/>
    </location>
</feature>
<dbReference type="InterPro" id="IPR012340">
    <property type="entry name" value="NA-bd_OB-fold"/>
</dbReference>
<evidence type="ECO:0000259" key="2">
    <source>
        <dbReference type="SMART" id="SM00357"/>
    </source>
</evidence>
<feature type="compositionally biased region" description="Low complexity" evidence="1">
    <location>
        <begin position="289"/>
        <end position="308"/>
    </location>
</feature>
<feature type="compositionally biased region" description="Basic and acidic residues" evidence="1">
    <location>
        <begin position="119"/>
        <end position="129"/>
    </location>
</feature>
<feature type="compositionally biased region" description="Low complexity" evidence="1">
    <location>
        <begin position="528"/>
        <end position="537"/>
    </location>
</feature>
<feature type="region of interest" description="Disordered" evidence="1">
    <location>
        <begin position="522"/>
        <end position="556"/>
    </location>
</feature>
<evidence type="ECO:0000313" key="3">
    <source>
        <dbReference type="EMBL" id="KAJ8608878.1"/>
    </source>
</evidence>
<dbReference type="InterPro" id="IPR011129">
    <property type="entry name" value="CSD"/>
</dbReference>
<feature type="compositionally biased region" description="Basic and acidic residues" evidence="1">
    <location>
        <begin position="182"/>
        <end position="192"/>
    </location>
</feature>
<dbReference type="Gene3D" id="2.40.50.140">
    <property type="entry name" value="Nucleic acid-binding proteins"/>
    <property type="match status" value="1"/>
</dbReference>
<gene>
    <name evidence="3" type="ORF">CTAYLR_005269</name>
</gene>
<dbReference type="AlphaFoldDB" id="A0AAD7UKH5"/>
<reference evidence="3" key="1">
    <citation type="submission" date="2023-01" db="EMBL/GenBank/DDBJ databases">
        <title>Metagenome sequencing of chrysophaentin producing Chrysophaeum taylorii.</title>
        <authorList>
            <person name="Davison J."/>
            <person name="Bewley C."/>
        </authorList>
    </citation>
    <scope>NUCLEOTIDE SEQUENCE</scope>
    <source>
        <strain evidence="3">NIES-1699</strain>
    </source>
</reference>
<name>A0AAD7UKH5_9STRA</name>
<accession>A0AAD7UKH5</accession>
<comment type="caution">
    <text evidence="3">The sequence shown here is derived from an EMBL/GenBank/DDBJ whole genome shotgun (WGS) entry which is preliminary data.</text>
</comment>